<reference evidence="1" key="1">
    <citation type="submission" date="2014-11" db="EMBL/GenBank/DDBJ databases">
        <authorList>
            <person name="Amaro Gonzalez C."/>
        </authorList>
    </citation>
    <scope>NUCLEOTIDE SEQUENCE</scope>
</reference>
<reference evidence="1" key="2">
    <citation type="journal article" date="2015" name="Fish Shellfish Immunol.">
        <title>Early steps in the European eel (Anguilla anguilla)-Vibrio vulnificus interaction in the gills: Role of the RtxA13 toxin.</title>
        <authorList>
            <person name="Callol A."/>
            <person name="Pajuelo D."/>
            <person name="Ebbesson L."/>
            <person name="Teles M."/>
            <person name="MacKenzie S."/>
            <person name="Amaro C."/>
        </authorList>
    </citation>
    <scope>NUCLEOTIDE SEQUENCE</scope>
</reference>
<evidence type="ECO:0000313" key="1">
    <source>
        <dbReference type="EMBL" id="JAH23431.1"/>
    </source>
</evidence>
<organism evidence="1">
    <name type="scientific">Anguilla anguilla</name>
    <name type="common">European freshwater eel</name>
    <name type="synonym">Muraena anguilla</name>
    <dbReference type="NCBI Taxonomy" id="7936"/>
    <lineage>
        <taxon>Eukaryota</taxon>
        <taxon>Metazoa</taxon>
        <taxon>Chordata</taxon>
        <taxon>Craniata</taxon>
        <taxon>Vertebrata</taxon>
        <taxon>Euteleostomi</taxon>
        <taxon>Actinopterygii</taxon>
        <taxon>Neopterygii</taxon>
        <taxon>Teleostei</taxon>
        <taxon>Anguilliformes</taxon>
        <taxon>Anguillidae</taxon>
        <taxon>Anguilla</taxon>
    </lineage>
</organism>
<name>A0A0E9R2P6_ANGAN</name>
<dbReference type="AlphaFoldDB" id="A0A0E9R2P6"/>
<dbReference type="EMBL" id="GBXM01085146">
    <property type="protein sequence ID" value="JAH23431.1"/>
    <property type="molecule type" value="Transcribed_RNA"/>
</dbReference>
<proteinExistence type="predicted"/>
<accession>A0A0E9R2P6</accession>
<sequence length="75" mass="8678">MKLPRHQTQLARATRPPRGASTVTLMERDKPGLKSQPLLRKTERMTNITILLRLHPAKHKAISVQCAWLPFLKNW</sequence>
<protein>
    <submittedName>
        <fullName evidence="1">Uncharacterized protein</fullName>
    </submittedName>
</protein>